<dbReference type="Proteomes" id="UP001610810">
    <property type="component" value="Unassembled WGS sequence"/>
</dbReference>
<evidence type="ECO:0000256" key="7">
    <source>
        <dbReference type="ARBA" id="ARBA00018587"/>
    </source>
</evidence>
<comment type="subunit">
    <text evidence="5">Homotetramer.</text>
</comment>
<keyword evidence="15 19" id="KW-0324">Glycolysis</keyword>
<dbReference type="SUPFAM" id="SSF52935">
    <property type="entry name" value="PK C-terminal domain-like"/>
    <property type="match status" value="1"/>
</dbReference>
<dbReference type="InterPro" id="IPR015793">
    <property type="entry name" value="Pyrv_Knase_brl"/>
</dbReference>
<dbReference type="InterPro" id="IPR001697">
    <property type="entry name" value="Pyr_Knase"/>
</dbReference>
<keyword evidence="24" id="KW-1185">Reference proteome</keyword>
<comment type="caution">
    <text evidence="23">The sequence shown here is derived from an EMBL/GenBank/DDBJ whole genome shotgun (WGS) entry which is preliminary data.</text>
</comment>
<dbReference type="RefSeq" id="WP_127892734.1">
    <property type="nucleotide sequence ID" value="NZ_JAAIFS010000002.1"/>
</dbReference>
<keyword evidence="9" id="KW-0479">Metal-binding</keyword>
<evidence type="ECO:0000256" key="4">
    <source>
        <dbReference type="ARBA" id="ARBA00008663"/>
    </source>
</evidence>
<dbReference type="PROSITE" id="PS00110">
    <property type="entry name" value="PYRUVATE_KINASE"/>
    <property type="match status" value="1"/>
</dbReference>
<evidence type="ECO:0000259" key="20">
    <source>
        <dbReference type="Pfam" id="PF00224"/>
    </source>
</evidence>
<organism evidence="23">
    <name type="scientific">Streptomyces tendae</name>
    <dbReference type="NCBI Taxonomy" id="1932"/>
    <lineage>
        <taxon>Bacteria</taxon>
        <taxon>Bacillati</taxon>
        <taxon>Actinomycetota</taxon>
        <taxon>Actinomycetes</taxon>
        <taxon>Kitasatosporales</taxon>
        <taxon>Streptomycetaceae</taxon>
        <taxon>Streptomyces</taxon>
    </lineage>
</organism>
<dbReference type="FunFam" id="3.40.1380.20:FF:000009">
    <property type="entry name" value="Pyruvate kinase"/>
    <property type="match status" value="1"/>
</dbReference>
<comment type="similarity">
    <text evidence="4 19">Belongs to the pyruvate kinase family.</text>
</comment>
<dbReference type="InterPro" id="IPR015813">
    <property type="entry name" value="Pyrv/PenolPyrv_kinase-like_dom"/>
</dbReference>
<evidence type="ECO:0000313" key="24">
    <source>
        <dbReference type="Proteomes" id="UP001610810"/>
    </source>
</evidence>
<accession>A0A6B3QN15</accession>
<gene>
    <name evidence="23" type="primary">pyk</name>
    <name evidence="22" type="ORF">ACH3YB_10730</name>
    <name evidence="23" type="ORF">GUR47_12440</name>
</gene>
<feature type="domain" description="Pyruvate kinase C-terminal" evidence="21">
    <location>
        <begin position="357"/>
        <end position="469"/>
    </location>
</feature>
<evidence type="ECO:0000256" key="5">
    <source>
        <dbReference type="ARBA" id="ARBA00011881"/>
    </source>
</evidence>
<evidence type="ECO:0000256" key="10">
    <source>
        <dbReference type="ARBA" id="ARBA00022741"/>
    </source>
</evidence>
<dbReference type="AlphaFoldDB" id="A0A6B3QN15"/>
<dbReference type="NCBIfam" id="NF004886">
    <property type="entry name" value="PRK06247.1"/>
    <property type="match status" value="1"/>
</dbReference>
<evidence type="ECO:0000256" key="19">
    <source>
        <dbReference type="RuleBase" id="RU000504"/>
    </source>
</evidence>
<dbReference type="FunFam" id="2.40.33.10:FF:000001">
    <property type="entry name" value="Pyruvate kinase"/>
    <property type="match status" value="1"/>
</dbReference>
<keyword evidence="10" id="KW-0547">Nucleotide-binding</keyword>
<dbReference type="NCBIfam" id="NF004978">
    <property type="entry name" value="PRK06354.1"/>
    <property type="match status" value="1"/>
</dbReference>
<dbReference type="GO" id="GO:0016301">
    <property type="term" value="F:kinase activity"/>
    <property type="evidence" value="ECO:0007669"/>
    <property type="project" value="UniProtKB-KW"/>
</dbReference>
<evidence type="ECO:0000256" key="2">
    <source>
        <dbReference type="ARBA" id="ARBA00001958"/>
    </source>
</evidence>
<dbReference type="NCBIfam" id="NF004491">
    <property type="entry name" value="PRK05826.1"/>
    <property type="match status" value="1"/>
</dbReference>
<evidence type="ECO:0000256" key="14">
    <source>
        <dbReference type="ARBA" id="ARBA00022958"/>
    </source>
</evidence>
<comment type="pathway">
    <text evidence="3 19">Carbohydrate degradation; glycolysis; pyruvate from D-glyceraldehyde 3-phosphate: step 5/5.</text>
</comment>
<dbReference type="InterPro" id="IPR036918">
    <property type="entry name" value="Pyrv_Knase_C_sf"/>
</dbReference>
<dbReference type="Gene3D" id="3.40.1380.20">
    <property type="entry name" value="Pyruvate kinase, C-terminal domain"/>
    <property type="match status" value="1"/>
</dbReference>
<dbReference type="InterPro" id="IPR015806">
    <property type="entry name" value="Pyrv_Knase_insert_dom_sf"/>
</dbReference>
<sequence>MRRAKIVCTLGPATDSYDQIKDLVDAGMDIARFNFSHGTHAEHEERYHRVRKASDETGRSVGALADLQGPKIRLGHFGEGPVLLERGDSFTITVEEGVEGDRHACGTTYAGLAEDVTPGERVLVDDGKVCLEVTGVDGPRVRTRVIEGGMVSDHKGLNLPGVAVSVPALSKKDEDDLRWALRSGFDVVALSFVRSGRDVLDVHRIMDEEGRRLPVIAKVEKPQAVENIEDIVAAFDGIMVARGDLGVEMPLEQVPIVQKRAIKLAKRNAKPVIVATQMLDSMIDNARPTRAEASDVANAVIDGTDAVMLSGETSVGKHATDTVRTMARIVEAAEEDILAKGLPPLTERNKPRTQGGAVARAAAEMGDFLGAKFLVAFTQSGDTVRRLSRYRSPIPLLAFTPEPATRSQLSLTWGVETFLGPHVDSTDAMVDQVDELLTKYGRCEKGDTVVITAGSPPGVSGTTNLVRVHHIGEDDR</sequence>
<evidence type="ECO:0000256" key="18">
    <source>
        <dbReference type="NCBIfam" id="TIGR01064"/>
    </source>
</evidence>
<evidence type="ECO:0000256" key="9">
    <source>
        <dbReference type="ARBA" id="ARBA00022723"/>
    </source>
</evidence>
<dbReference type="InterPro" id="IPR015795">
    <property type="entry name" value="Pyrv_Knase_C"/>
</dbReference>
<dbReference type="InterPro" id="IPR040442">
    <property type="entry name" value="Pyrv_kinase-like_dom_sf"/>
</dbReference>
<keyword evidence="13 19" id="KW-0460">Magnesium</keyword>
<keyword evidence="14" id="KW-0630">Potassium</keyword>
<dbReference type="EMBL" id="JAAIFS010000002">
    <property type="protein sequence ID" value="NEV87464.1"/>
    <property type="molecule type" value="Genomic_DNA"/>
</dbReference>
<feature type="domain" description="Pyruvate kinase barrel" evidence="20">
    <location>
        <begin position="1"/>
        <end position="323"/>
    </location>
</feature>
<evidence type="ECO:0000313" key="23">
    <source>
        <dbReference type="EMBL" id="NEV87464.1"/>
    </source>
</evidence>
<protein>
    <recommendedName>
        <fullName evidence="7 18">Pyruvate kinase</fullName>
        <ecNumber evidence="6 18">2.7.1.40</ecNumber>
    </recommendedName>
</protein>
<dbReference type="SUPFAM" id="SSF51621">
    <property type="entry name" value="Phosphoenolpyruvate/pyruvate domain"/>
    <property type="match status" value="1"/>
</dbReference>
<evidence type="ECO:0000256" key="15">
    <source>
        <dbReference type="ARBA" id="ARBA00023152"/>
    </source>
</evidence>
<dbReference type="InterPro" id="IPR018209">
    <property type="entry name" value="Pyrv_Knase_AS"/>
</dbReference>
<evidence type="ECO:0000256" key="11">
    <source>
        <dbReference type="ARBA" id="ARBA00022777"/>
    </source>
</evidence>
<evidence type="ECO:0000259" key="21">
    <source>
        <dbReference type="Pfam" id="PF02887"/>
    </source>
</evidence>
<comment type="cofactor">
    <cofactor evidence="2">
        <name>K(+)</name>
        <dbReference type="ChEBI" id="CHEBI:29103"/>
    </cofactor>
</comment>
<dbReference type="UniPathway" id="UPA00109">
    <property type="reaction ID" value="UER00188"/>
</dbReference>
<evidence type="ECO:0000256" key="16">
    <source>
        <dbReference type="ARBA" id="ARBA00023317"/>
    </source>
</evidence>
<dbReference type="EC" id="2.7.1.40" evidence="6 18"/>
<dbReference type="PANTHER" id="PTHR11817">
    <property type="entry name" value="PYRUVATE KINASE"/>
    <property type="match status" value="1"/>
</dbReference>
<dbReference type="GO" id="GO:0004743">
    <property type="term" value="F:pyruvate kinase activity"/>
    <property type="evidence" value="ECO:0007669"/>
    <property type="project" value="UniProtKB-UniRule"/>
</dbReference>
<comment type="cofactor">
    <cofactor evidence="1">
        <name>Mg(2+)</name>
        <dbReference type="ChEBI" id="CHEBI:18420"/>
    </cofactor>
</comment>
<dbReference type="GO" id="GO:0030955">
    <property type="term" value="F:potassium ion binding"/>
    <property type="evidence" value="ECO:0007669"/>
    <property type="project" value="UniProtKB-UniRule"/>
</dbReference>
<keyword evidence="8 19" id="KW-0808">Transferase</keyword>
<reference evidence="23" key="1">
    <citation type="journal article" date="2020" name="Microorganisms">
        <title>Isolation, Genomic and Metabolomic Characterization of Streptomyces tendae VITAKN with Quorum Sensing Inhibitory Activity from Southern India.</title>
        <authorList>
            <person name="Ishaque N.M."/>
            <person name="Burgsdorf I."/>
            <person name="Limlingan Malit J.J."/>
            <person name="Saha S."/>
            <person name="Teta R."/>
            <person name="Ewe D."/>
            <person name="Kannabiran K."/>
            <person name="Hrouzek P."/>
            <person name="Steindler L."/>
            <person name="Costantino V."/>
            <person name="Saurav K."/>
        </authorList>
    </citation>
    <scope>NUCLEOTIDE SEQUENCE</scope>
    <source>
        <strain evidence="23">VITAKN</strain>
    </source>
</reference>
<evidence type="ECO:0000256" key="17">
    <source>
        <dbReference type="ARBA" id="ARBA00048152"/>
    </source>
</evidence>
<evidence type="ECO:0000313" key="22">
    <source>
        <dbReference type="EMBL" id="MFI0572108.1"/>
    </source>
</evidence>
<evidence type="ECO:0000256" key="6">
    <source>
        <dbReference type="ARBA" id="ARBA00012142"/>
    </source>
</evidence>
<dbReference type="InterPro" id="IPR011037">
    <property type="entry name" value="Pyrv_Knase-like_insert_dom_sf"/>
</dbReference>
<evidence type="ECO:0000256" key="12">
    <source>
        <dbReference type="ARBA" id="ARBA00022840"/>
    </source>
</evidence>
<keyword evidence="12" id="KW-0067">ATP-binding</keyword>
<dbReference type="PRINTS" id="PR01050">
    <property type="entry name" value="PYRUVTKNASE"/>
</dbReference>
<keyword evidence="11 19" id="KW-0418">Kinase</keyword>
<dbReference type="EMBL" id="JBIQWK010000002">
    <property type="protein sequence ID" value="MFI0572108.1"/>
    <property type="molecule type" value="Genomic_DNA"/>
</dbReference>
<reference evidence="22 24" key="2">
    <citation type="submission" date="2024-10" db="EMBL/GenBank/DDBJ databases">
        <authorList>
            <person name="Wannawong T."/>
            <person name="Kuncharoen N."/>
            <person name="Mhuantong W."/>
        </authorList>
    </citation>
    <scope>NUCLEOTIDE SEQUENCE [LARGE SCALE GENOMIC DNA]</scope>
    <source>
        <strain evidence="22 24">CALK1-4</strain>
    </source>
</reference>
<dbReference type="Gene3D" id="3.20.20.60">
    <property type="entry name" value="Phosphoenolpyruvate-binding domains"/>
    <property type="match status" value="1"/>
</dbReference>
<dbReference type="GO" id="GO:0000287">
    <property type="term" value="F:magnesium ion binding"/>
    <property type="evidence" value="ECO:0007669"/>
    <property type="project" value="UniProtKB-UniRule"/>
</dbReference>
<dbReference type="Gene3D" id="2.40.33.10">
    <property type="entry name" value="PK beta-barrel domain-like"/>
    <property type="match status" value="1"/>
</dbReference>
<keyword evidence="16 23" id="KW-0670">Pyruvate</keyword>
<comment type="catalytic activity">
    <reaction evidence="17 19">
        <text>pyruvate + ATP = phosphoenolpyruvate + ADP + H(+)</text>
        <dbReference type="Rhea" id="RHEA:18157"/>
        <dbReference type="ChEBI" id="CHEBI:15361"/>
        <dbReference type="ChEBI" id="CHEBI:15378"/>
        <dbReference type="ChEBI" id="CHEBI:30616"/>
        <dbReference type="ChEBI" id="CHEBI:58702"/>
        <dbReference type="ChEBI" id="CHEBI:456216"/>
        <dbReference type="EC" id="2.7.1.40"/>
    </reaction>
</comment>
<proteinExistence type="inferred from homology"/>
<dbReference type="GO" id="GO:0005524">
    <property type="term" value="F:ATP binding"/>
    <property type="evidence" value="ECO:0007669"/>
    <property type="project" value="UniProtKB-KW"/>
</dbReference>
<dbReference type="SUPFAM" id="SSF50800">
    <property type="entry name" value="PK beta-barrel domain-like"/>
    <property type="match status" value="1"/>
</dbReference>
<name>A0A6B3QN15_STRTE</name>
<dbReference type="Pfam" id="PF02887">
    <property type="entry name" value="PK_C"/>
    <property type="match status" value="1"/>
</dbReference>
<evidence type="ECO:0000256" key="13">
    <source>
        <dbReference type="ARBA" id="ARBA00022842"/>
    </source>
</evidence>
<evidence type="ECO:0000256" key="3">
    <source>
        <dbReference type="ARBA" id="ARBA00004997"/>
    </source>
</evidence>
<dbReference type="NCBIfam" id="TIGR01064">
    <property type="entry name" value="pyruv_kin"/>
    <property type="match status" value="1"/>
</dbReference>
<evidence type="ECO:0000256" key="1">
    <source>
        <dbReference type="ARBA" id="ARBA00001946"/>
    </source>
</evidence>
<dbReference type="Pfam" id="PF00224">
    <property type="entry name" value="PK"/>
    <property type="match status" value="1"/>
</dbReference>
<evidence type="ECO:0000256" key="8">
    <source>
        <dbReference type="ARBA" id="ARBA00022679"/>
    </source>
</evidence>